<proteinExistence type="predicted"/>
<dbReference type="EMBL" id="LIAE01010103">
    <property type="protein sequence ID" value="PAV66417.1"/>
    <property type="molecule type" value="Genomic_DNA"/>
</dbReference>
<dbReference type="AlphaFoldDB" id="A0A2A2JXI3"/>
<comment type="caution">
    <text evidence="2">The sequence shown here is derived from an EMBL/GenBank/DDBJ whole genome shotgun (WGS) entry which is preliminary data.</text>
</comment>
<gene>
    <name evidence="2" type="ORF">WR25_12125</name>
</gene>
<feature type="compositionally biased region" description="Basic and acidic residues" evidence="1">
    <location>
        <begin position="254"/>
        <end position="265"/>
    </location>
</feature>
<evidence type="ECO:0000256" key="1">
    <source>
        <dbReference type="SAM" id="MobiDB-lite"/>
    </source>
</evidence>
<keyword evidence="3" id="KW-1185">Reference proteome</keyword>
<dbReference type="Proteomes" id="UP000218231">
    <property type="component" value="Unassembled WGS sequence"/>
</dbReference>
<evidence type="ECO:0000313" key="3">
    <source>
        <dbReference type="Proteomes" id="UP000218231"/>
    </source>
</evidence>
<feature type="compositionally biased region" description="Basic and acidic residues" evidence="1">
    <location>
        <begin position="191"/>
        <end position="230"/>
    </location>
</feature>
<organism evidence="2 3">
    <name type="scientific">Diploscapter pachys</name>
    <dbReference type="NCBI Taxonomy" id="2018661"/>
    <lineage>
        <taxon>Eukaryota</taxon>
        <taxon>Metazoa</taxon>
        <taxon>Ecdysozoa</taxon>
        <taxon>Nematoda</taxon>
        <taxon>Chromadorea</taxon>
        <taxon>Rhabditida</taxon>
        <taxon>Rhabditina</taxon>
        <taxon>Rhabditomorpha</taxon>
        <taxon>Rhabditoidea</taxon>
        <taxon>Rhabditidae</taxon>
        <taxon>Diploscapter</taxon>
    </lineage>
</organism>
<sequence length="284" mass="32490">MSTRRAPRSQRPAGLHSWGRRRIQSGVRGEWPSQVASSVHRHLRVGGDRAEEQRQRRRDRDRDAQRKKQVVIGHDGSLFEKLTGELPIRAGFAGRHDHGFSEPFLRGRRVGRHRFAQPVEMQKGLPVLEGRHQRQADRSAKVSPRVEQRGRIACVFGRHGADRGLVEEHHGEDLPKAAHELRVRQVPTGRPRGEMPVHRAADADQRHADKDRQPDVEIFERERQERHQHQGGDAGDEDHLARLQRAVIRHRREKLGDEEGDPVEHDADDEAEDEYAAEGAAEDQ</sequence>
<name>A0A2A2JXI3_9BILA</name>
<reference evidence="2 3" key="1">
    <citation type="journal article" date="2017" name="Curr. Biol.">
        <title>Genome architecture and evolution of a unichromosomal asexual nematode.</title>
        <authorList>
            <person name="Fradin H."/>
            <person name="Zegar C."/>
            <person name="Gutwein M."/>
            <person name="Lucas J."/>
            <person name="Kovtun M."/>
            <person name="Corcoran D."/>
            <person name="Baugh L.R."/>
            <person name="Kiontke K."/>
            <person name="Gunsalus K."/>
            <person name="Fitch D.H."/>
            <person name="Piano F."/>
        </authorList>
    </citation>
    <scope>NUCLEOTIDE SEQUENCE [LARGE SCALE GENOMIC DNA]</scope>
    <source>
        <strain evidence="2">PF1309</strain>
    </source>
</reference>
<accession>A0A2A2JXI3</accession>
<feature type="region of interest" description="Disordered" evidence="1">
    <location>
        <begin position="1"/>
        <end position="72"/>
    </location>
</feature>
<feature type="region of interest" description="Disordered" evidence="1">
    <location>
        <begin position="126"/>
        <end position="145"/>
    </location>
</feature>
<feature type="compositionally biased region" description="Basic and acidic residues" evidence="1">
    <location>
        <begin position="169"/>
        <end position="183"/>
    </location>
</feature>
<evidence type="ECO:0000313" key="2">
    <source>
        <dbReference type="EMBL" id="PAV66417.1"/>
    </source>
</evidence>
<feature type="compositionally biased region" description="Acidic residues" evidence="1">
    <location>
        <begin position="266"/>
        <end position="284"/>
    </location>
</feature>
<feature type="region of interest" description="Disordered" evidence="1">
    <location>
        <begin position="169"/>
        <end position="284"/>
    </location>
</feature>
<feature type="compositionally biased region" description="Basic and acidic residues" evidence="1">
    <location>
        <begin position="45"/>
        <end position="66"/>
    </location>
</feature>
<protein>
    <submittedName>
        <fullName evidence="2">Uncharacterized protein</fullName>
    </submittedName>
</protein>
<feature type="compositionally biased region" description="Basic and acidic residues" evidence="1">
    <location>
        <begin position="129"/>
        <end position="145"/>
    </location>
</feature>